<gene>
    <name evidence="9" type="ordered locus">LFE_1128</name>
</gene>
<dbReference type="Pfam" id="PF00216">
    <property type="entry name" value="Bac_DNA_binding"/>
    <property type="match status" value="1"/>
</dbReference>
<dbReference type="CDD" id="cd13835">
    <property type="entry name" value="IHF_A"/>
    <property type="match status" value="1"/>
</dbReference>
<sequence length="91" mass="10418">MKRSDIVRHVLEDGENQELTARSVGKIFDFFLEEIASSLERGEDVKISGFGTFIVRKIKARPGRNPRTGEPVPIPEHHTVLFHPSRSFFKK</sequence>
<reference evidence="9 10" key="1">
    <citation type="journal article" date="2012" name="J. Bacteriol.">
        <title>Complete Genome Sequence of Leptospirillum ferrooxidans Strain C2-3, Isolated from a Fresh Volcanic Ash Deposit on the Island of Miyake, Japan.</title>
        <authorList>
            <person name="Fujimura R."/>
            <person name="Sato Y."/>
            <person name="Nishizawa T."/>
            <person name="Oshima K."/>
            <person name="Kim S.-W."/>
            <person name="Hattori M."/>
            <person name="Kamijo T."/>
            <person name="Ohta H."/>
        </authorList>
    </citation>
    <scope>NUCLEOTIDE SEQUENCE [LARGE SCALE GENOMIC DNA]</scope>
    <source>
        <strain evidence="9 10">C2-3</strain>
    </source>
</reference>
<evidence type="ECO:0000313" key="10">
    <source>
        <dbReference type="Proteomes" id="UP000007382"/>
    </source>
</evidence>
<dbReference type="GO" id="GO:0006417">
    <property type="term" value="P:regulation of translation"/>
    <property type="evidence" value="ECO:0007669"/>
    <property type="project" value="UniProtKB-KW"/>
</dbReference>
<organism evidence="9 10">
    <name type="scientific">Leptospirillum ferrooxidans (strain C2-3)</name>
    <dbReference type="NCBI Taxonomy" id="1162668"/>
    <lineage>
        <taxon>Bacteria</taxon>
        <taxon>Pseudomonadati</taxon>
        <taxon>Nitrospirota</taxon>
        <taxon>Nitrospiria</taxon>
        <taxon>Nitrospirales</taxon>
        <taxon>Nitrospiraceae</taxon>
        <taxon>Leptospirillum</taxon>
    </lineage>
</organism>
<dbReference type="PANTHER" id="PTHR33175">
    <property type="entry name" value="DNA-BINDING PROTEIN HU"/>
    <property type="match status" value="1"/>
</dbReference>
<dbReference type="KEGG" id="lfc:LFE_1128"/>
<dbReference type="HOGENOM" id="CLU_105066_1_3_0"/>
<dbReference type="STRING" id="1162668.LFE_1128"/>
<dbReference type="RefSeq" id="WP_014449310.1">
    <property type="nucleotide sequence ID" value="NC_017094.1"/>
</dbReference>
<evidence type="ECO:0000256" key="8">
    <source>
        <dbReference type="RuleBase" id="RU003939"/>
    </source>
</evidence>
<proteinExistence type="inferred from homology"/>
<dbReference type="PANTHER" id="PTHR33175:SF2">
    <property type="entry name" value="INTEGRATION HOST FACTOR SUBUNIT ALPHA"/>
    <property type="match status" value="1"/>
</dbReference>
<evidence type="ECO:0000256" key="2">
    <source>
        <dbReference type="ARBA" id="ARBA00018329"/>
    </source>
</evidence>
<dbReference type="GO" id="GO:0005829">
    <property type="term" value="C:cytosol"/>
    <property type="evidence" value="ECO:0007669"/>
    <property type="project" value="TreeGrafter"/>
</dbReference>
<evidence type="ECO:0000256" key="5">
    <source>
        <dbReference type="ARBA" id="ARBA00023125"/>
    </source>
</evidence>
<reference evidence="10" key="2">
    <citation type="submission" date="2012-03" db="EMBL/GenBank/DDBJ databases">
        <title>The complete genome sequence of the pioneer microbe on fresh volcanic deposit, Leptospirillum ferrooxidans strain C2-3.</title>
        <authorList>
            <person name="Fujimura R."/>
            <person name="Sato Y."/>
            <person name="Nishizawa T."/>
            <person name="Nanba K."/>
            <person name="Oshima K."/>
            <person name="Hattori M."/>
            <person name="Kamijo T."/>
            <person name="Ohta H."/>
        </authorList>
    </citation>
    <scope>NUCLEOTIDE SEQUENCE [LARGE SCALE GENOMIC DNA]</scope>
    <source>
        <strain evidence="10">C2-3</strain>
    </source>
</reference>
<dbReference type="GO" id="GO:0006355">
    <property type="term" value="P:regulation of DNA-templated transcription"/>
    <property type="evidence" value="ECO:0007669"/>
    <property type="project" value="InterPro"/>
</dbReference>
<dbReference type="InterPro" id="IPR000119">
    <property type="entry name" value="Hist_DNA-bd"/>
</dbReference>
<dbReference type="eggNOG" id="COG0776">
    <property type="taxonomic scope" value="Bacteria"/>
</dbReference>
<dbReference type="GO" id="GO:0030527">
    <property type="term" value="F:structural constituent of chromatin"/>
    <property type="evidence" value="ECO:0007669"/>
    <property type="project" value="InterPro"/>
</dbReference>
<dbReference type="PRINTS" id="PR01727">
    <property type="entry name" value="DNABINDINGHU"/>
</dbReference>
<dbReference type="GO" id="GO:0003677">
    <property type="term" value="F:DNA binding"/>
    <property type="evidence" value="ECO:0007669"/>
    <property type="project" value="UniProtKB-KW"/>
</dbReference>
<dbReference type="OrthoDB" id="9797747at2"/>
<dbReference type="SMART" id="SM00411">
    <property type="entry name" value="BHL"/>
    <property type="match status" value="1"/>
</dbReference>
<dbReference type="AlphaFoldDB" id="I0INH1"/>
<dbReference type="InterPro" id="IPR010992">
    <property type="entry name" value="IHF-like_DNA-bd_dom_sf"/>
</dbReference>
<dbReference type="InterPro" id="IPR005684">
    <property type="entry name" value="IHF_alpha"/>
</dbReference>
<dbReference type="GO" id="GO:0006310">
    <property type="term" value="P:DNA recombination"/>
    <property type="evidence" value="ECO:0007669"/>
    <property type="project" value="UniProtKB-KW"/>
</dbReference>
<keyword evidence="6" id="KW-0804">Transcription</keyword>
<keyword evidence="4" id="KW-0805">Transcription regulation</keyword>
<dbReference type="Proteomes" id="UP000007382">
    <property type="component" value="Chromosome"/>
</dbReference>
<accession>I0INH1</accession>
<evidence type="ECO:0000256" key="4">
    <source>
        <dbReference type="ARBA" id="ARBA00023015"/>
    </source>
</evidence>
<keyword evidence="7" id="KW-0233">DNA recombination</keyword>
<keyword evidence="10" id="KW-1185">Reference proteome</keyword>
<dbReference type="GO" id="GO:0009893">
    <property type="term" value="P:positive regulation of metabolic process"/>
    <property type="evidence" value="ECO:0007669"/>
    <property type="project" value="UniProtKB-ARBA"/>
</dbReference>
<keyword evidence="3" id="KW-0810">Translation regulation</keyword>
<evidence type="ECO:0000313" key="9">
    <source>
        <dbReference type="EMBL" id="BAM06820.1"/>
    </source>
</evidence>
<name>I0INH1_LEPFC</name>
<evidence type="ECO:0000256" key="1">
    <source>
        <dbReference type="ARBA" id="ARBA00010529"/>
    </source>
</evidence>
<comment type="similarity">
    <text evidence="1 8">Belongs to the bacterial histone-like protein family.</text>
</comment>
<evidence type="ECO:0000256" key="3">
    <source>
        <dbReference type="ARBA" id="ARBA00022845"/>
    </source>
</evidence>
<protein>
    <recommendedName>
        <fullName evidence="2">Integration host factor subunit alpha</fullName>
    </recommendedName>
</protein>
<dbReference type="SUPFAM" id="SSF47729">
    <property type="entry name" value="IHF-like DNA-binding proteins"/>
    <property type="match status" value="1"/>
</dbReference>
<evidence type="ECO:0000256" key="7">
    <source>
        <dbReference type="ARBA" id="ARBA00023172"/>
    </source>
</evidence>
<dbReference type="PATRIC" id="fig|1162668.3.peg.1309"/>
<keyword evidence="5" id="KW-0238">DNA-binding</keyword>
<dbReference type="Gene3D" id="4.10.520.10">
    <property type="entry name" value="IHF-like DNA-binding proteins"/>
    <property type="match status" value="1"/>
</dbReference>
<dbReference type="EMBL" id="AP012342">
    <property type="protein sequence ID" value="BAM06820.1"/>
    <property type="molecule type" value="Genomic_DNA"/>
</dbReference>
<evidence type="ECO:0000256" key="6">
    <source>
        <dbReference type="ARBA" id="ARBA00023163"/>
    </source>
</evidence>